<dbReference type="Proteomes" id="UP000005143">
    <property type="component" value="Unassembled WGS sequence"/>
</dbReference>
<accession>H0E019</accession>
<evidence type="ECO:0000313" key="5">
    <source>
        <dbReference type="EMBL" id="EHN12978.1"/>
    </source>
</evidence>
<proteinExistence type="inferred from homology"/>
<dbReference type="PATRIC" id="fig|1097667.3.peg.124"/>
<dbReference type="Pfam" id="PF00501">
    <property type="entry name" value="AMP-binding"/>
    <property type="match status" value="1"/>
</dbReference>
<dbReference type="SUPFAM" id="SSF56801">
    <property type="entry name" value="Acetyl-CoA synthetase-like"/>
    <property type="match status" value="1"/>
</dbReference>
<dbReference type="AlphaFoldDB" id="H0E019"/>
<dbReference type="PROSITE" id="PS00455">
    <property type="entry name" value="AMP_BINDING"/>
    <property type="match status" value="1"/>
</dbReference>
<dbReference type="InterPro" id="IPR045851">
    <property type="entry name" value="AMP-bd_C_sf"/>
</dbReference>
<dbReference type="EMBL" id="AGUD01000004">
    <property type="protein sequence ID" value="EHN12978.1"/>
    <property type="molecule type" value="Genomic_DNA"/>
</dbReference>
<protein>
    <submittedName>
        <fullName evidence="5">Long-chain-fatty-acid--CoA ligase</fullName>
        <ecNumber evidence="5">6.2.1.3</ecNumber>
    </submittedName>
</protein>
<comment type="similarity">
    <text evidence="1">Belongs to the ATP-dependent AMP-binding enzyme family.</text>
</comment>
<dbReference type="InterPro" id="IPR050237">
    <property type="entry name" value="ATP-dep_AMP-bd_enzyme"/>
</dbReference>
<dbReference type="PANTHER" id="PTHR43767">
    <property type="entry name" value="LONG-CHAIN-FATTY-ACID--COA LIGASE"/>
    <property type="match status" value="1"/>
</dbReference>
<keyword evidence="6" id="KW-1185">Reference proteome</keyword>
<dbReference type="InterPro" id="IPR042099">
    <property type="entry name" value="ANL_N_sf"/>
</dbReference>
<dbReference type="Pfam" id="PF13193">
    <property type="entry name" value="AMP-binding_C"/>
    <property type="match status" value="1"/>
</dbReference>
<sequence length="522" mass="56050">MRHHTIGHRTIGALLDERADERPDGTFLVFEAADGTISELTYGDVRDRVRRCARGFADLGVRRDDCVVVQLRNSPEILVAFFALAHLGAIFVPSNTANTAGELGHVFATTGARFAVAEPASLDAVRAAAPEGSTLVVARGTPPEGAVAFSAVESAEGPPPERATDERRTVELIFTSGTTSLPKAVMLTHANCLRSGLDAVNALWLDAGERCLTALPLFHVNAQAMSLFAALTVGGTLILLEEFRASKYWDQVRAHRATQTALVAMQLRVLLAQPPSPSDGEHALRRVFYAINVSDEEKDAFERRFGITLINGYGCSEAMTLIAASPVVGPRRWPSVGLPAPGRVVRIVDDEGQDAAPGDVGEIVVRGDVGVTIMAGYYGDPAATSAAVRDGWLHTGDKAYADPDGYLFFFDRKKDMIKRAGENVSATEVENVLNGHPEVDEVAVVGVPDPVRDQAVAAVVVRVAGATCGPDELAAYCRERLARFKVPTVFEFRAALPRTSVGKLKKAELRDQLAMTRDGRND</sequence>
<dbReference type="InterPro" id="IPR025110">
    <property type="entry name" value="AMP-bd_C"/>
</dbReference>
<organism evidence="5 6">
    <name type="scientific">Patulibacter medicamentivorans</name>
    <dbReference type="NCBI Taxonomy" id="1097667"/>
    <lineage>
        <taxon>Bacteria</taxon>
        <taxon>Bacillati</taxon>
        <taxon>Actinomycetota</taxon>
        <taxon>Thermoleophilia</taxon>
        <taxon>Solirubrobacterales</taxon>
        <taxon>Patulibacteraceae</taxon>
        <taxon>Patulibacter</taxon>
    </lineage>
</organism>
<dbReference type="Gene3D" id="3.40.50.12780">
    <property type="entry name" value="N-terminal domain of ligase-like"/>
    <property type="match status" value="1"/>
</dbReference>
<evidence type="ECO:0000259" key="4">
    <source>
        <dbReference type="Pfam" id="PF13193"/>
    </source>
</evidence>
<gene>
    <name evidence="5" type="ORF">PAI11_01240</name>
</gene>
<dbReference type="InterPro" id="IPR000873">
    <property type="entry name" value="AMP-dep_synth/lig_dom"/>
</dbReference>
<dbReference type="RefSeq" id="WP_007569773.1">
    <property type="nucleotide sequence ID" value="NZ_AGUD01000004.1"/>
</dbReference>
<dbReference type="Gene3D" id="3.30.300.30">
    <property type="match status" value="1"/>
</dbReference>
<feature type="domain" description="AMP-dependent synthetase/ligase" evidence="3">
    <location>
        <begin position="15"/>
        <end position="378"/>
    </location>
</feature>
<dbReference type="OrthoDB" id="2579187at2"/>
<reference evidence="5 6" key="1">
    <citation type="journal article" date="2013" name="Biodegradation">
        <title>Quantitative proteomic analysis of ibuprofen-degrading Patulibacter sp. strain I11.</title>
        <authorList>
            <person name="Almeida B."/>
            <person name="Kjeldal H."/>
            <person name="Lolas I."/>
            <person name="Knudsen A.D."/>
            <person name="Carvalho G."/>
            <person name="Nielsen K.L."/>
            <person name="Barreto Crespo M.T."/>
            <person name="Stensballe A."/>
            <person name="Nielsen J.L."/>
        </authorList>
    </citation>
    <scope>NUCLEOTIDE SEQUENCE [LARGE SCALE GENOMIC DNA]</scope>
    <source>
        <strain evidence="5 6">I11</strain>
    </source>
</reference>
<comment type="caution">
    <text evidence="5">The sequence shown here is derived from an EMBL/GenBank/DDBJ whole genome shotgun (WGS) entry which is preliminary data.</text>
</comment>
<feature type="domain" description="AMP-binding enzyme C-terminal" evidence="4">
    <location>
        <begin position="428"/>
        <end position="503"/>
    </location>
</feature>
<dbReference type="FunFam" id="3.30.300.30:FF:000008">
    <property type="entry name" value="2,3-dihydroxybenzoate-AMP ligase"/>
    <property type="match status" value="1"/>
</dbReference>
<evidence type="ECO:0000256" key="1">
    <source>
        <dbReference type="ARBA" id="ARBA00006432"/>
    </source>
</evidence>
<evidence type="ECO:0000256" key="2">
    <source>
        <dbReference type="ARBA" id="ARBA00022598"/>
    </source>
</evidence>
<dbReference type="PANTHER" id="PTHR43767:SF1">
    <property type="entry name" value="NONRIBOSOMAL PEPTIDE SYNTHASE PES1 (EUROFUNG)-RELATED"/>
    <property type="match status" value="1"/>
</dbReference>
<dbReference type="EC" id="6.2.1.3" evidence="5"/>
<dbReference type="GO" id="GO:0004467">
    <property type="term" value="F:long-chain fatty acid-CoA ligase activity"/>
    <property type="evidence" value="ECO:0007669"/>
    <property type="project" value="UniProtKB-EC"/>
</dbReference>
<evidence type="ECO:0000259" key="3">
    <source>
        <dbReference type="Pfam" id="PF00501"/>
    </source>
</evidence>
<name>H0E019_9ACTN</name>
<keyword evidence="2 5" id="KW-0436">Ligase</keyword>
<dbReference type="InterPro" id="IPR020845">
    <property type="entry name" value="AMP-binding_CS"/>
</dbReference>
<evidence type="ECO:0000313" key="6">
    <source>
        <dbReference type="Proteomes" id="UP000005143"/>
    </source>
</evidence>